<keyword evidence="1" id="KW-0472">Membrane</keyword>
<evidence type="ECO:0000256" key="1">
    <source>
        <dbReference type="SAM" id="Phobius"/>
    </source>
</evidence>
<accession>A0A1I6UTS3</accession>
<evidence type="ECO:0000313" key="3">
    <source>
        <dbReference type="EMBL" id="SFT04869.1"/>
    </source>
</evidence>
<feature type="transmembrane region" description="Helical" evidence="1">
    <location>
        <begin position="20"/>
        <end position="41"/>
    </location>
</feature>
<proteinExistence type="predicted"/>
<evidence type="ECO:0000313" key="2">
    <source>
        <dbReference type="EMBL" id="GEM05606.1"/>
    </source>
</evidence>
<gene>
    <name evidence="2" type="ORF">HMI01_25940</name>
    <name evidence="3" type="ORF">SAMN05421668_13334</name>
</gene>
<dbReference type="RefSeq" id="WP_256212450.1">
    <property type="nucleotide sequence ID" value="NZ_BJWJ01000041.1"/>
</dbReference>
<keyword evidence="5" id="KW-1185">Reference proteome</keyword>
<reference evidence="2 5" key="2">
    <citation type="submission" date="2019-07" db="EMBL/GenBank/DDBJ databases">
        <title>Whole genome shotgun sequence of Halolactibacillus miurensis NBRC 100873.</title>
        <authorList>
            <person name="Hosoyama A."/>
            <person name="Uohara A."/>
            <person name="Ohji S."/>
            <person name="Ichikawa N."/>
        </authorList>
    </citation>
    <scope>NUCLEOTIDE SEQUENCE [LARGE SCALE GENOMIC DNA]</scope>
    <source>
        <strain evidence="2 5">NBRC 100873</strain>
    </source>
</reference>
<organism evidence="3 4">
    <name type="scientific">Halolactibacillus miurensis</name>
    <dbReference type="NCBI Taxonomy" id="306541"/>
    <lineage>
        <taxon>Bacteria</taxon>
        <taxon>Bacillati</taxon>
        <taxon>Bacillota</taxon>
        <taxon>Bacilli</taxon>
        <taxon>Bacillales</taxon>
        <taxon>Bacillaceae</taxon>
        <taxon>Halolactibacillus</taxon>
    </lineage>
</organism>
<name>A0A1I6UTS3_9BACI</name>
<keyword evidence="1" id="KW-0812">Transmembrane</keyword>
<dbReference type="STRING" id="306541.SAMN05421668_13334"/>
<reference evidence="3 4" key="1">
    <citation type="submission" date="2016-10" db="EMBL/GenBank/DDBJ databases">
        <authorList>
            <person name="de Groot N.N."/>
        </authorList>
    </citation>
    <scope>NUCLEOTIDE SEQUENCE [LARGE SCALE GENOMIC DNA]</scope>
    <source>
        <strain evidence="3 4">DSM 17074</strain>
    </source>
</reference>
<sequence>MEIGGLMAEAFKVWLGNPDILSILLTFTVFVSVLLTLITIIQK</sequence>
<protein>
    <submittedName>
        <fullName evidence="3">Uncharacterized protein</fullName>
    </submittedName>
</protein>
<dbReference type="Proteomes" id="UP000199139">
    <property type="component" value="Unassembled WGS sequence"/>
</dbReference>
<dbReference type="EMBL" id="BJWJ01000041">
    <property type="protein sequence ID" value="GEM05606.1"/>
    <property type="molecule type" value="Genomic_DNA"/>
</dbReference>
<keyword evidence="1" id="KW-1133">Transmembrane helix</keyword>
<dbReference type="Proteomes" id="UP000321773">
    <property type="component" value="Unassembled WGS sequence"/>
</dbReference>
<dbReference type="AlphaFoldDB" id="A0A1I6UTS3"/>
<evidence type="ECO:0000313" key="5">
    <source>
        <dbReference type="Proteomes" id="UP000321773"/>
    </source>
</evidence>
<dbReference type="EMBL" id="FPAI01000033">
    <property type="protein sequence ID" value="SFT04869.1"/>
    <property type="molecule type" value="Genomic_DNA"/>
</dbReference>
<evidence type="ECO:0000313" key="4">
    <source>
        <dbReference type="Proteomes" id="UP000199139"/>
    </source>
</evidence>